<organism evidence="1 2">
    <name type="scientific">Acidisarcina polymorpha</name>
    <dbReference type="NCBI Taxonomy" id="2211140"/>
    <lineage>
        <taxon>Bacteria</taxon>
        <taxon>Pseudomonadati</taxon>
        <taxon>Acidobacteriota</taxon>
        <taxon>Terriglobia</taxon>
        <taxon>Terriglobales</taxon>
        <taxon>Acidobacteriaceae</taxon>
        <taxon>Acidisarcina</taxon>
    </lineage>
</organism>
<dbReference type="AlphaFoldDB" id="A0A2Z5G462"/>
<evidence type="ECO:0000313" key="1">
    <source>
        <dbReference type="EMBL" id="AXC13455.1"/>
    </source>
</evidence>
<gene>
    <name evidence="1" type="ORF">ACPOL_4178</name>
</gene>
<keyword evidence="2" id="KW-1185">Reference proteome</keyword>
<protein>
    <submittedName>
        <fullName evidence="1">Uncharacterized protein</fullName>
    </submittedName>
</protein>
<proteinExistence type="predicted"/>
<evidence type="ECO:0000313" key="2">
    <source>
        <dbReference type="Proteomes" id="UP000253606"/>
    </source>
</evidence>
<sequence>MLYEVEDDCSTTYRPSECTEQFQCVFFYIFGGIGSVAQQ</sequence>
<dbReference type="EMBL" id="CP030840">
    <property type="protein sequence ID" value="AXC13455.1"/>
    <property type="molecule type" value="Genomic_DNA"/>
</dbReference>
<accession>A0A2Z5G462</accession>
<dbReference type="KEGG" id="abas:ACPOL_4178"/>
<dbReference type="Proteomes" id="UP000253606">
    <property type="component" value="Chromosome"/>
</dbReference>
<reference evidence="1 2" key="1">
    <citation type="journal article" date="2018" name="Front. Microbiol.">
        <title>Hydrolytic Capabilities as a Key to Environmental Success: Chitinolytic and Cellulolytic Acidobacteria From Acidic Sub-arctic Soils and Boreal Peatlands.</title>
        <authorList>
            <person name="Belova S.E."/>
            <person name="Ravin N.V."/>
            <person name="Pankratov T.A."/>
            <person name="Rakitin A.L."/>
            <person name="Ivanova A.A."/>
            <person name="Beletsky A.V."/>
            <person name="Mardanov A.V."/>
            <person name="Sinninghe Damste J.S."/>
            <person name="Dedysh S.N."/>
        </authorList>
    </citation>
    <scope>NUCLEOTIDE SEQUENCE [LARGE SCALE GENOMIC DNA]</scope>
    <source>
        <strain evidence="1 2">SBC82</strain>
    </source>
</reference>
<name>A0A2Z5G462_9BACT</name>